<evidence type="ECO:0000256" key="7">
    <source>
        <dbReference type="SAM" id="MobiDB-lite"/>
    </source>
</evidence>
<evidence type="ECO:0000256" key="3">
    <source>
        <dbReference type="ARBA" id="ARBA00022475"/>
    </source>
</evidence>
<keyword evidence="4 8" id="KW-0812">Transmembrane</keyword>
<feature type="transmembrane region" description="Helical" evidence="8">
    <location>
        <begin position="377"/>
        <end position="399"/>
    </location>
</feature>
<dbReference type="AlphaFoldDB" id="A0A1H6BWJ3"/>
<dbReference type="Pfam" id="PF05977">
    <property type="entry name" value="MFS_3"/>
    <property type="match status" value="1"/>
</dbReference>
<feature type="transmembrane region" description="Helical" evidence="8">
    <location>
        <begin position="107"/>
        <end position="136"/>
    </location>
</feature>
<sequence>MGETAHVDSTDLGTPASPPPDHSGDAFGPLRLPLFRDRFIAATVSNVGTWMQDTAGTWLMTALTSSPLLIALMQTAASLPVLFLGLLAGATADIFDRRRLLLIWQWWMLATVALLAVLTFANIISPVMLLFLTFLLNIGSSMNNPAWQAIVPELVPHEELPNAVTLNAASNNIARALGPAFGGLMVAAFTHARTGAAWVFALNSLSFAGVIWILWKWKRKPLFKSALPAERIAGSVRSGLRYLRYAPNVQGPLIRAFIFAFFVSAVWSLLAVLAKKDLHRSSLSGAMGYGILNGCLGLGAVVAAGTLARIRKRIDADTLLAITGVYYVIVFLVLALVPQPWIIIPVLLGAGFAWTSTMSTLNVSVQLSVPGWVYARALGTYMMTFQGGLALGSVTWGMIAEHSSVRVAMLCAAVGMAVSIPFTSRIHILKGSLPDLTPYEWKRPLPTLAATPQPDDGPVRISVHYRIPQANYIAFATAIHELKGARLRDGAVRWGIYRDAANPEHINETFIMESWLEYLRSRERTTADDQGLRKRVWEMHEGDEPPRVSHQVWVAEVGPADPRDEA</sequence>
<reference evidence="9 10" key="1">
    <citation type="submission" date="2016-10" db="EMBL/GenBank/DDBJ databases">
        <authorList>
            <person name="de Groot N.N."/>
        </authorList>
    </citation>
    <scope>NUCLEOTIDE SEQUENCE [LARGE SCALE GENOMIC DNA]</scope>
    <source>
        <strain evidence="9 10">DSM 22489</strain>
    </source>
</reference>
<evidence type="ECO:0000313" key="10">
    <source>
        <dbReference type="Proteomes" id="UP000236728"/>
    </source>
</evidence>
<keyword evidence="3" id="KW-1003">Cell membrane</keyword>
<evidence type="ECO:0000256" key="1">
    <source>
        <dbReference type="ARBA" id="ARBA00004651"/>
    </source>
</evidence>
<keyword evidence="10" id="KW-1185">Reference proteome</keyword>
<dbReference type="InterPro" id="IPR010290">
    <property type="entry name" value="TM_effector"/>
</dbReference>
<dbReference type="PANTHER" id="PTHR23513:SF11">
    <property type="entry name" value="STAPHYLOFERRIN A TRANSPORTER"/>
    <property type="match status" value="1"/>
</dbReference>
<evidence type="ECO:0000256" key="8">
    <source>
        <dbReference type="SAM" id="Phobius"/>
    </source>
</evidence>
<protein>
    <submittedName>
        <fullName evidence="9">Predicted arabinose efflux permease, MFS family</fullName>
    </submittedName>
</protein>
<feature type="transmembrane region" description="Helical" evidence="8">
    <location>
        <begin position="195"/>
        <end position="215"/>
    </location>
</feature>
<evidence type="ECO:0000313" key="9">
    <source>
        <dbReference type="EMBL" id="SEG65079.1"/>
    </source>
</evidence>
<comment type="subcellular location">
    <subcellularLocation>
        <location evidence="1">Cell membrane</location>
        <topology evidence="1">Multi-pass membrane protein</topology>
    </subcellularLocation>
</comment>
<name>A0A1H6BWJ3_9BACT</name>
<feature type="transmembrane region" description="Helical" evidence="8">
    <location>
        <begin position="319"/>
        <end position="337"/>
    </location>
</feature>
<feature type="transmembrane region" description="Helical" evidence="8">
    <location>
        <begin position="286"/>
        <end position="307"/>
    </location>
</feature>
<dbReference type="Proteomes" id="UP000236728">
    <property type="component" value="Unassembled WGS sequence"/>
</dbReference>
<keyword evidence="5 8" id="KW-1133">Transmembrane helix</keyword>
<dbReference type="OrthoDB" id="9775268at2"/>
<dbReference type="PANTHER" id="PTHR23513">
    <property type="entry name" value="INTEGRAL MEMBRANE EFFLUX PROTEIN-RELATED"/>
    <property type="match status" value="1"/>
</dbReference>
<evidence type="ECO:0000256" key="6">
    <source>
        <dbReference type="ARBA" id="ARBA00023136"/>
    </source>
</evidence>
<dbReference type="EMBL" id="FNVA01000008">
    <property type="protein sequence ID" value="SEG65079.1"/>
    <property type="molecule type" value="Genomic_DNA"/>
</dbReference>
<dbReference type="SUPFAM" id="SSF103473">
    <property type="entry name" value="MFS general substrate transporter"/>
    <property type="match status" value="1"/>
</dbReference>
<feature type="transmembrane region" description="Helical" evidence="8">
    <location>
        <begin position="68"/>
        <end position="95"/>
    </location>
</feature>
<dbReference type="CDD" id="cd06173">
    <property type="entry name" value="MFS_MefA_like"/>
    <property type="match status" value="1"/>
</dbReference>
<dbReference type="GO" id="GO:0005886">
    <property type="term" value="C:plasma membrane"/>
    <property type="evidence" value="ECO:0007669"/>
    <property type="project" value="UniProtKB-SubCell"/>
</dbReference>
<evidence type="ECO:0000256" key="4">
    <source>
        <dbReference type="ARBA" id="ARBA00022692"/>
    </source>
</evidence>
<dbReference type="InterPro" id="IPR036259">
    <property type="entry name" value="MFS_trans_sf"/>
</dbReference>
<accession>A0A1H6BWJ3</accession>
<proteinExistence type="predicted"/>
<feature type="region of interest" description="Disordered" evidence="7">
    <location>
        <begin position="1"/>
        <end position="22"/>
    </location>
</feature>
<gene>
    <name evidence="9" type="ORF">SAMN05421819_4008</name>
</gene>
<evidence type="ECO:0000256" key="2">
    <source>
        <dbReference type="ARBA" id="ARBA00022448"/>
    </source>
</evidence>
<organism evidence="9 10">
    <name type="scientific">Bryocella elongata</name>
    <dbReference type="NCBI Taxonomy" id="863522"/>
    <lineage>
        <taxon>Bacteria</taxon>
        <taxon>Pseudomonadati</taxon>
        <taxon>Acidobacteriota</taxon>
        <taxon>Terriglobia</taxon>
        <taxon>Terriglobales</taxon>
        <taxon>Acidobacteriaceae</taxon>
        <taxon>Bryocella</taxon>
    </lineage>
</organism>
<keyword evidence="6 8" id="KW-0472">Membrane</keyword>
<dbReference type="RefSeq" id="WP_103934866.1">
    <property type="nucleotide sequence ID" value="NZ_FNVA01000008.1"/>
</dbReference>
<feature type="transmembrane region" description="Helical" evidence="8">
    <location>
        <begin position="343"/>
        <end position="365"/>
    </location>
</feature>
<evidence type="ECO:0000256" key="5">
    <source>
        <dbReference type="ARBA" id="ARBA00022989"/>
    </source>
</evidence>
<keyword evidence="2" id="KW-0813">Transport</keyword>
<dbReference type="Gene3D" id="1.20.1250.20">
    <property type="entry name" value="MFS general substrate transporter like domains"/>
    <property type="match status" value="1"/>
</dbReference>
<feature type="transmembrane region" description="Helical" evidence="8">
    <location>
        <begin position="253"/>
        <end position="274"/>
    </location>
</feature>